<organism evidence="1 2">
    <name type="scientific">Rhizopus delemar</name>
    <dbReference type="NCBI Taxonomy" id="936053"/>
    <lineage>
        <taxon>Eukaryota</taxon>
        <taxon>Fungi</taxon>
        <taxon>Fungi incertae sedis</taxon>
        <taxon>Mucoromycota</taxon>
        <taxon>Mucoromycotina</taxon>
        <taxon>Mucoromycetes</taxon>
        <taxon>Mucorales</taxon>
        <taxon>Mucorineae</taxon>
        <taxon>Rhizopodaceae</taxon>
        <taxon>Rhizopus</taxon>
    </lineage>
</organism>
<evidence type="ECO:0000313" key="2">
    <source>
        <dbReference type="Proteomes" id="UP000740926"/>
    </source>
</evidence>
<dbReference type="AlphaFoldDB" id="A0A9P6XUT1"/>
<proteinExistence type="predicted"/>
<evidence type="ECO:0000313" key="1">
    <source>
        <dbReference type="EMBL" id="KAG1532627.1"/>
    </source>
</evidence>
<sequence length="128" mass="14227">MVAPQPVHGVHDRDPRLAQQRNLGCREVDGTLPVEIKRVGFAIVQMLAQQLPIDATPVDRERRALERKAAGDRAFAAARTDLHRRRHAIALVLDADTADIPRRVVVGNEADPLVDRFAVSPRQHAQPQ</sequence>
<keyword evidence="2" id="KW-1185">Reference proteome</keyword>
<accession>A0A9P6XUT1</accession>
<dbReference type="EMBL" id="JAANIU010009768">
    <property type="protein sequence ID" value="KAG1532627.1"/>
    <property type="molecule type" value="Genomic_DNA"/>
</dbReference>
<comment type="caution">
    <text evidence="1">The sequence shown here is derived from an EMBL/GenBank/DDBJ whole genome shotgun (WGS) entry which is preliminary data.</text>
</comment>
<gene>
    <name evidence="1" type="ORF">G6F50_016156</name>
</gene>
<protein>
    <submittedName>
        <fullName evidence="1">Uncharacterized protein</fullName>
    </submittedName>
</protein>
<dbReference type="Proteomes" id="UP000740926">
    <property type="component" value="Unassembled WGS sequence"/>
</dbReference>
<reference evidence="1 2" key="1">
    <citation type="journal article" date="2020" name="Microb. Genom.">
        <title>Genetic diversity of clinical and environmental Mucorales isolates obtained from an investigation of mucormycosis cases among solid organ transplant recipients.</title>
        <authorList>
            <person name="Nguyen M.H."/>
            <person name="Kaul D."/>
            <person name="Muto C."/>
            <person name="Cheng S.J."/>
            <person name="Richter R.A."/>
            <person name="Bruno V.M."/>
            <person name="Liu G."/>
            <person name="Beyhan S."/>
            <person name="Sundermann A.J."/>
            <person name="Mounaud S."/>
            <person name="Pasculle A.W."/>
            <person name="Nierman W.C."/>
            <person name="Driscoll E."/>
            <person name="Cumbie R."/>
            <person name="Clancy C.J."/>
            <person name="Dupont C.L."/>
        </authorList>
    </citation>
    <scope>NUCLEOTIDE SEQUENCE [LARGE SCALE GENOMIC DNA]</scope>
    <source>
        <strain evidence="1 2">GL24</strain>
    </source>
</reference>
<name>A0A9P6XUT1_9FUNG</name>